<dbReference type="AlphaFoldDB" id="A0A518HP68"/>
<dbReference type="EMBL" id="CP037423">
    <property type="protein sequence ID" value="QDV42643.1"/>
    <property type="molecule type" value="Genomic_DNA"/>
</dbReference>
<dbReference type="KEGG" id="snep:Enr13x_24920"/>
<keyword evidence="3" id="KW-1185">Reference proteome</keyword>
<protein>
    <recommendedName>
        <fullName evidence="4">Curli production assembly/transport component CsgG</fullName>
    </recommendedName>
</protein>
<evidence type="ECO:0000313" key="3">
    <source>
        <dbReference type="Proteomes" id="UP000319004"/>
    </source>
</evidence>
<name>A0A518HP68_9BACT</name>
<accession>A0A518HP68</accession>
<sequence length="530" mass="57821" precursor="true">MLSHNIRSLAFARYLRASLLGILVCSPVTAQVASPPLYKVLLTDTSKPIIGTLVSRDTETVTIQDIDTNTKVRFERSNVKEVITPFAFDDAVKSIGLEEMLSWKIGQVAAQRKSPGRIAKVSSQVVYITLGTNSGIREDTTLTVFRNEGEIKDPVSGEVLAVERPKIAELQVTEVQEKYCKAKLVGNLEPELQVGDEVEPDLDLRVAVCPIRDQNGESVDETLVMVEEITTRLVNRKVAVVDRGSLGQVLGELLVHNTPLFDPKTAQKLGDLTGATHVLAGKIVPSGRTRGIAYVRLIDVQTGRIVVATSTSISLTRTLASATDGRAANRPGLAGVVRNVESLGSSRVLPSFLTTRSRYQKGESGGIRIQGYNEFTYRDQGVIFTKDIGCGMDDFTFEVVVQFGHEDMVANIGIGYGVADLHYNGLKDSVYLRLHSPHMRNEPGKVKLNRFKLGDEEVGELPTTGPHLVRITRVGNTVTFQVDSGNDGPSDDDFETTIADFRDFAPFLHSKNSPLFFAGAGEYVTATLSK</sequence>
<proteinExistence type="predicted"/>
<keyword evidence="1" id="KW-0732">Signal</keyword>
<feature type="chain" id="PRO_5022226314" description="Curli production assembly/transport component CsgG" evidence="1">
    <location>
        <begin position="31"/>
        <end position="530"/>
    </location>
</feature>
<evidence type="ECO:0000256" key="1">
    <source>
        <dbReference type="SAM" id="SignalP"/>
    </source>
</evidence>
<dbReference type="OrthoDB" id="226438at2"/>
<feature type="signal peptide" evidence="1">
    <location>
        <begin position="1"/>
        <end position="30"/>
    </location>
</feature>
<evidence type="ECO:0000313" key="2">
    <source>
        <dbReference type="EMBL" id="QDV42643.1"/>
    </source>
</evidence>
<dbReference type="RefSeq" id="WP_145386233.1">
    <property type="nucleotide sequence ID" value="NZ_CP037423.1"/>
</dbReference>
<organism evidence="2 3">
    <name type="scientific">Stieleria neptunia</name>
    <dbReference type="NCBI Taxonomy" id="2527979"/>
    <lineage>
        <taxon>Bacteria</taxon>
        <taxon>Pseudomonadati</taxon>
        <taxon>Planctomycetota</taxon>
        <taxon>Planctomycetia</taxon>
        <taxon>Pirellulales</taxon>
        <taxon>Pirellulaceae</taxon>
        <taxon>Stieleria</taxon>
    </lineage>
</organism>
<reference evidence="2 3" key="1">
    <citation type="submission" date="2019-03" db="EMBL/GenBank/DDBJ databases">
        <title>Deep-cultivation of Planctomycetes and their phenomic and genomic characterization uncovers novel biology.</title>
        <authorList>
            <person name="Wiegand S."/>
            <person name="Jogler M."/>
            <person name="Boedeker C."/>
            <person name="Pinto D."/>
            <person name="Vollmers J."/>
            <person name="Rivas-Marin E."/>
            <person name="Kohn T."/>
            <person name="Peeters S.H."/>
            <person name="Heuer A."/>
            <person name="Rast P."/>
            <person name="Oberbeckmann S."/>
            <person name="Bunk B."/>
            <person name="Jeske O."/>
            <person name="Meyerdierks A."/>
            <person name="Storesund J.E."/>
            <person name="Kallscheuer N."/>
            <person name="Luecker S."/>
            <person name="Lage O.M."/>
            <person name="Pohl T."/>
            <person name="Merkel B.J."/>
            <person name="Hornburger P."/>
            <person name="Mueller R.-W."/>
            <person name="Bruemmer F."/>
            <person name="Labrenz M."/>
            <person name="Spormann A.M."/>
            <person name="Op den Camp H."/>
            <person name="Overmann J."/>
            <person name="Amann R."/>
            <person name="Jetten M.S.M."/>
            <person name="Mascher T."/>
            <person name="Medema M.H."/>
            <person name="Devos D.P."/>
            <person name="Kaster A.-K."/>
            <person name="Ovreas L."/>
            <person name="Rohde M."/>
            <person name="Galperin M.Y."/>
            <person name="Jogler C."/>
        </authorList>
    </citation>
    <scope>NUCLEOTIDE SEQUENCE [LARGE SCALE GENOMIC DNA]</scope>
    <source>
        <strain evidence="2 3">Enr13</strain>
    </source>
</reference>
<gene>
    <name evidence="2" type="ORF">Enr13x_24920</name>
</gene>
<dbReference type="Pfam" id="PF13036">
    <property type="entry name" value="LpoB"/>
    <property type="match status" value="1"/>
</dbReference>
<dbReference type="Gene3D" id="3.40.50.10610">
    <property type="entry name" value="ABC-type transport auxiliary lipoprotein component"/>
    <property type="match status" value="1"/>
</dbReference>
<evidence type="ECO:0008006" key="4">
    <source>
        <dbReference type="Google" id="ProtNLM"/>
    </source>
</evidence>
<dbReference type="Proteomes" id="UP000319004">
    <property type="component" value="Chromosome"/>
</dbReference>
<dbReference type="InterPro" id="IPR014094">
    <property type="entry name" value="LpoB"/>
</dbReference>